<proteinExistence type="predicted"/>
<accession>A0AAV7VYJ2</accession>
<reference evidence="2" key="1">
    <citation type="journal article" date="2022" name="bioRxiv">
        <title>Sequencing and chromosome-scale assembly of the giantPleurodeles waltlgenome.</title>
        <authorList>
            <person name="Brown T."/>
            <person name="Elewa A."/>
            <person name="Iarovenko S."/>
            <person name="Subramanian E."/>
            <person name="Araus A.J."/>
            <person name="Petzold A."/>
            <person name="Susuki M."/>
            <person name="Suzuki K.-i.T."/>
            <person name="Hayashi T."/>
            <person name="Toyoda A."/>
            <person name="Oliveira C."/>
            <person name="Osipova E."/>
            <person name="Leigh N.D."/>
            <person name="Simon A."/>
            <person name="Yun M.H."/>
        </authorList>
    </citation>
    <scope>NUCLEOTIDE SEQUENCE</scope>
    <source>
        <strain evidence="2">20211129_DDA</strain>
        <tissue evidence="2">Liver</tissue>
    </source>
</reference>
<name>A0AAV7VYJ2_PLEWA</name>
<protein>
    <submittedName>
        <fullName evidence="2">Uncharacterized protein</fullName>
    </submittedName>
</protein>
<organism evidence="2 3">
    <name type="scientific">Pleurodeles waltl</name>
    <name type="common">Iberian ribbed newt</name>
    <dbReference type="NCBI Taxonomy" id="8319"/>
    <lineage>
        <taxon>Eukaryota</taxon>
        <taxon>Metazoa</taxon>
        <taxon>Chordata</taxon>
        <taxon>Craniata</taxon>
        <taxon>Vertebrata</taxon>
        <taxon>Euteleostomi</taxon>
        <taxon>Amphibia</taxon>
        <taxon>Batrachia</taxon>
        <taxon>Caudata</taxon>
        <taxon>Salamandroidea</taxon>
        <taxon>Salamandridae</taxon>
        <taxon>Pleurodelinae</taxon>
        <taxon>Pleurodeles</taxon>
    </lineage>
</organism>
<feature type="region of interest" description="Disordered" evidence="1">
    <location>
        <begin position="179"/>
        <end position="198"/>
    </location>
</feature>
<comment type="caution">
    <text evidence="2">The sequence shown here is derived from an EMBL/GenBank/DDBJ whole genome shotgun (WGS) entry which is preliminary data.</text>
</comment>
<evidence type="ECO:0000313" key="3">
    <source>
        <dbReference type="Proteomes" id="UP001066276"/>
    </source>
</evidence>
<keyword evidence="3" id="KW-1185">Reference proteome</keyword>
<evidence type="ECO:0000313" key="2">
    <source>
        <dbReference type="EMBL" id="KAJ1206763.1"/>
    </source>
</evidence>
<dbReference type="EMBL" id="JANPWB010000002">
    <property type="protein sequence ID" value="KAJ1206763.1"/>
    <property type="molecule type" value="Genomic_DNA"/>
</dbReference>
<dbReference type="AlphaFoldDB" id="A0AAV7VYJ2"/>
<sequence>MVCQARKSIIFRVSYKEILSGVGAIKSRNSQTVKRIQANEDSVLRVLEAKVTGDCPKHKGERLSVASPVRFLKHCSGRRGGENHLLVTAYERPPHHMQQREVLVSRSNDMWDQAACRTSQGPGGCQAPSAGSRWSNGQAANYPGLVPNPGLQAALVSTGGRADMPAGRPHLQGRALAQVPHTAGHQPKQAVHECRSKQ</sequence>
<dbReference type="Proteomes" id="UP001066276">
    <property type="component" value="Chromosome 1_2"/>
</dbReference>
<evidence type="ECO:0000256" key="1">
    <source>
        <dbReference type="SAM" id="MobiDB-lite"/>
    </source>
</evidence>
<gene>
    <name evidence="2" type="ORF">NDU88_002163</name>
</gene>